<dbReference type="FunFam" id="3.30.70.120:FF:000006">
    <property type="entry name" value="GTP cyclohydrolase 1 type 2 homolog"/>
    <property type="match status" value="1"/>
</dbReference>
<reference evidence="8" key="1">
    <citation type="submission" date="2015-01" db="EMBL/GenBank/DDBJ databases">
        <title>Flavisolibacter sp./LCS9/ whole genome sequencing.</title>
        <authorList>
            <person name="Kim M.K."/>
            <person name="Srinivasan S."/>
            <person name="Lee J.-J."/>
        </authorList>
    </citation>
    <scope>NUCLEOTIDE SEQUENCE [LARGE SCALE GENOMIC DNA]</scope>
    <source>
        <strain evidence="8">LCS9</strain>
    </source>
</reference>
<dbReference type="RefSeq" id="WP_066403943.1">
    <property type="nucleotide sequence ID" value="NZ_CP011390.1"/>
</dbReference>
<dbReference type="Pfam" id="PF01784">
    <property type="entry name" value="DUF34_NIF3"/>
    <property type="match status" value="1"/>
</dbReference>
<keyword evidence="4 5" id="KW-0479">Metal-binding</keyword>
<keyword evidence="8" id="KW-1185">Reference proteome</keyword>
<feature type="binding site" evidence="6">
    <location>
        <position position="66"/>
    </location>
    <ligand>
        <name>a divalent metal cation</name>
        <dbReference type="ChEBI" id="CHEBI:60240"/>
        <label>1</label>
    </ligand>
</feature>
<dbReference type="InterPro" id="IPR015867">
    <property type="entry name" value="N-reg_PII/ATP_PRibTrfase_C"/>
</dbReference>
<evidence type="ECO:0000256" key="6">
    <source>
        <dbReference type="PIRSR" id="PIRSR602678-1"/>
    </source>
</evidence>
<dbReference type="FunFam" id="3.40.1390.30:FF:000001">
    <property type="entry name" value="GTP cyclohydrolase 1 type 2"/>
    <property type="match status" value="1"/>
</dbReference>
<dbReference type="PANTHER" id="PTHR13799:SF14">
    <property type="entry name" value="GTP CYCLOHYDROLASE 1 TYPE 2 HOMOLOG"/>
    <property type="match status" value="1"/>
</dbReference>
<dbReference type="GO" id="GO:0046872">
    <property type="term" value="F:metal ion binding"/>
    <property type="evidence" value="ECO:0007669"/>
    <property type="project" value="UniProtKB-UniRule"/>
</dbReference>
<evidence type="ECO:0000256" key="5">
    <source>
        <dbReference type="PIRNR" id="PIRNR037489"/>
    </source>
</evidence>
<dbReference type="InterPro" id="IPR017221">
    <property type="entry name" value="DUF34/NIF3_bac"/>
</dbReference>
<sequence length="366" mass="40296">MVFIHELVNSLEQFAPTALQEAYDNCGLLTGTPHTACTGVLTTLDVTVDVLREAKENGCNLVVAHHPIIFGGLKSITGKNYVEQVIMEAIKNDIAIYAAHTNMDNVLLGVNGKMSEKLGLTNTAVLSPKQKILRRLITFAPNNKANEVRDAVFAAGAGHIGQYSDCSFNSKGVGTFKAEKGADPYVGEIGKLHEEEETKIEIVYPFYLEQQVVKALIENHPYEEVAYDIFTMENVHWGIGSGVIGELPFPMEENDFLKQIKDTFQCGAVRHTPLTGKKVKKVALCGGAGAFLIKKALSDGADFYITADVKYHEFFDAEGKMVIADIGHYESEQYTVELLHDLIAKKFPTFAVLKTSINTNPIQYFV</sequence>
<reference evidence="7 8" key="2">
    <citation type="journal article" date="2016" name="Int. J. Syst. Evol. Microbiol.">
        <title>Flavisolibacter tropicus sp. nov., isolated from tropical soil.</title>
        <authorList>
            <person name="Lee J.J."/>
            <person name="Kang M.S."/>
            <person name="Kim G.S."/>
            <person name="Lee C.S."/>
            <person name="Lim S."/>
            <person name="Lee J."/>
            <person name="Roh S.H."/>
            <person name="Kang H."/>
            <person name="Ha J.M."/>
            <person name="Bae S."/>
            <person name="Jung H.Y."/>
            <person name="Kim M.K."/>
        </authorList>
    </citation>
    <scope>NUCLEOTIDE SEQUENCE [LARGE SCALE GENOMIC DNA]</scope>
    <source>
        <strain evidence="7 8">LCS9</strain>
    </source>
</reference>
<feature type="binding site" evidence="6">
    <location>
        <position position="104"/>
    </location>
    <ligand>
        <name>a divalent metal cation</name>
        <dbReference type="ChEBI" id="CHEBI:60240"/>
        <label>1</label>
    </ligand>
</feature>
<dbReference type="KEGG" id="fla:SY85_09530"/>
<dbReference type="Gene3D" id="3.30.70.120">
    <property type="match status" value="1"/>
</dbReference>
<evidence type="ECO:0000256" key="3">
    <source>
        <dbReference type="ARBA" id="ARBA00022112"/>
    </source>
</evidence>
<evidence type="ECO:0000256" key="4">
    <source>
        <dbReference type="ARBA" id="ARBA00022723"/>
    </source>
</evidence>
<dbReference type="EMBL" id="CP011390">
    <property type="protein sequence ID" value="ANE50709.1"/>
    <property type="molecule type" value="Genomic_DNA"/>
</dbReference>
<organism evidence="7 8">
    <name type="scientific">Flavisolibacter tropicus</name>
    <dbReference type="NCBI Taxonomy" id="1492898"/>
    <lineage>
        <taxon>Bacteria</taxon>
        <taxon>Pseudomonadati</taxon>
        <taxon>Bacteroidota</taxon>
        <taxon>Chitinophagia</taxon>
        <taxon>Chitinophagales</taxon>
        <taxon>Chitinophagaceae</taxon>
        <taxon>Flavisolibacter</taxon>
    </lineage>
</organism>
<dbReference type="Proteomes" id="UP000077177">
    <property type="component" value="Chromosome"/>
</dbReference>
<accession>A0A172TUE6</accession>
<dbReference type="NCBIfam" id="TIGR00486">
    <property type="entry name" value="YbgI_SA1388"/>
    <property type="match status" value="1"/>
</dbReference>
<feature type="binding site" evidence="6">
    <location>
        <position position="328"/>
    </location>
    <ligand>
        <name>a divalent metal cation</name>
        <dbReference type="ChEBI" id="CHEBI:60240"/>
        <label>1</label>
    </ligand>
</feature>
<dbReference type="InterPro" id="IPR036069">
    <property type="entry name" value="DUF34/NIF3_sf"/>
</dbReference>
<dbReference type="PIRSF" id="PIRSF037489">
    <property type="entry name" value="UCP037489_NIF3_YqfO"/>
    <property type="match status" value="1"/>
</dbReference>
<dbReference type="STRING" id="1492898.SY85_09530"/>
<dbReference type="Gene3D" id="3.40.1390.30">
    <property type="entry name" value="NIF3 (NGG1p interacting factor 3)-like"/>
    <property type="match status" value="2"/>
</dbReference>
<dbReference type="PATRIC" id="fig|1492898.3.peg.2049"/>
<dbReference type="OrthoDB" id="9792792at2"/>
<evidence type="ECO:0000256" key="1">
    <source>
        <dbReference type="ARBA" id="ARBA00006964"/>
    </source>
</evidence>
<gene>
    <name evidence="7" type="ORF">SY85_09530</name>
</gene>
<dbReference type="GO" id="GO:0005737">
    <property type="term" value="C:cytoplasm"/>
    <property type="evidence" value="ECO:0007669"/>
    <property type="project" value="TreeGrafter"/>
</dbReference>
<dbReference type="SUPFAM" id="SSF102705">
    <property type="entry name" value="NIF3 (NGG1p interacting factor 3)-like"/>
    <property type="match status" value="1"/>
</dbReference>
<proteinExistence type="inferred from homology"/>
<evidence type="ECO:0000313" key="7">
    <source>
        <dbReference type="EMBL" id="ANE50709.1"/>
    </source>
</evidence>
<dbReference type="InterPro" id="IPR002678">
    <property type="entry name" value="DUF34/NIF3"/>
</dbReference>
<comment type="subunit">
    <text evidence="2">Homohexamer.</text>
</comment>
<protein>
    <recommendedName>
        <fullName evidence="3 5">GTP cyclohydrolase 1 type 2 homolog</fullName>
    </recommendedName>
</protein>
<dbReference type="AlphaFoldDB" id="A0A172TUE6"/>
<feature type="binding site" evidence="6">
    <location>
        <position position="65"/>
    </location>
    <ligand>
        <name>a divalent metal cation</name>
        <dbReference type="ChEBI" id="CHEBI:60240"/>
        <label>1</label>
    </ligand>
</feature>
<name>A0A172TUE6_9BACT</name>
<evidence type="ECO:0000313" key="8">
    <source>
        <dbReference type="Proteomes" id="UP000077177"/>
    </source>
</evidence>
<feature type="binding site" evidence="6">
    <location>
        <position position="332"/>
    </location>
    <ligand>
        <name>a divalent metal cation</name>
        <dbReference type="ChEBI" id="CHEBI:60240"/>
        <label>1</label>
    </ligand>
</feature>
<dbReference type="PANTHER" id="PTHR13799">
    <property type="entry name" value="NGG1 INTERACTING FACTOR 3"/>
    <property type="match status" value="1"/>
</dbReference>
<evidence type="ECO:0000256" key="2">
    <source>
        <dbReference type="ARBA" id="ARBA00011643"/>
    </source>
</evidence>
<comment type="similarity">
    <text evidence="1 5">Belongs to the GTP cyclohydrolase I type 2/NIF3 family.</text>
</comment>